<evidence type="ECO:0000256" key="1">
    <source>
        <dbReference type="SAM" id="Phobius"/>
    </source>
</evidence>
<evidence type="ECO:0000256" key="2">
    <source>
        <dbReference type="SAM" id="SignalP"/>
    </source>
</evidence>
<organism evidence="3 4">
    <name type="scientific">Paludibacterium paludis</name>
    <dbReference type="NCBI Taxonomy" id="1225769"/>
    <lineage>
        <taxon>Bacteria</taxon>
        <taxon>Pseudomonadati</taxon>
        <taxon>Pseudomonadota</taxon>
        <taxon>Betaproteobacteria</taxon>
        <taxon>Neisseriales</taxon>
        <taxon>Chromobacteriaceae</taxon>
        <taxon>Paludibacterium</taxon>
    </lineage>
</organism>
<dbReference type="AlphaFoldDB" id="A0A918UA04"/>
<protein>
    <recommendedName>
        <fullName evidence="5">LPXTG cell wall anchor domain-containing protein</fullName>
    </recommendedName>
</protein>
<dbReference type="EMBL" id="BMYX01000010">
    <property type="protein sequence ID" value="GGY16485.1"/>
    <property type="molecule type" value="Genomic_DNA"/>
</dbReference>
<sequence length="104" mass="10923">MLFLLRLFCRMSAVLALAAAGASAHADLISVPDRIVAKPRCAQAGALLSRDFVACPSFDEQSKPPLRVPGAMPALALLAGQDILILAGLGMLVLVARRAKRKGM</sequence>
<evidence type="ECO:0000313" key="4">
    <source>
        <dbReference type="Proteomes" id="UP000645257"/>
    </source>
</evidence>
<reference evidence="3" key="1">
    <citation type="journal article" date="2014" name="Int. J. Syst. Evol. Microbiol.">
        <title>Complete genome sequence of Corynebacterium casei LMG S-19264T (=DSM 44701T), isolated from a smear-ripened cheese.</title>
        <authorList>
            <consortium name="US DOE Joint Genome Institute (JGI-PGF)"/>
            <person name="Walter F."/>
            <person name="Albersmeier A."/>
            <person name="Kalinowski J."/>
            <person name="Ruckert C."/>
        </authorList>
    </citation>
    <scope>NUCLEOTIDE SEQUENCE</scope>
    <source>
        <strain evidence="3">KCTC 32182</strain>
    </source>
</reference>
<comment type="caution">
    <text evidence="3">The sequence shown here is derived from an EMBL/GenBank/DDBJ whole genome shotgun (WGS) entry which is preliminary data.</text>
</comment>
<dbReference type="Proteomes" id="UP000645257">
    <property type="component" value="Unassembled WGS sequence"/>
</dbReference>
<keyword evidence="1" id="KW-0812">Transmembrane</keyword>
<name>A0A918UA04_9NEIS</name>
<feature type="signal peptide" evidence="2">
    <location>
        <begin position="1"/>
        <end position="26"/>
    </location>
</feature>
<feature type="chain" id="PRO_5037297709" description="LPXTG cell wall anchor domain-containing protein" evidence="2">
    <location>
        <begin position="27"/>
        <end position="104"/>
    </location>
</feature>
<gene>
    <name evidence="3" type="ORF">GCM10011289_19710</name>
</gene>
<evidence type="ECO:0000313" key="3">
    <source>
        <dbReference type="EMBL" id="GGY16485.1"/>
    </source>
</evidence>
<evidence type="ECO:0008006" key="5">
    <source>
        <dbReference type="Google" id="ProtNLM"/>
    </source>
</evidence>
<dbReference type="RefSeq" id="WP_189533813.1">
    <property type="nucleotide sequence ID" value="NZ_BMYX01000010.1"/>
</dbReference>
<keyword evidence="4" id="KW-1185">Reference proteome</keyword>
<keyword evidence="1" id="KW-0472">Membrane</keyword>
<keyword evidence="1" id="KW-1133">Transmembrane helix</keyword>
<reference evidence="3" key="2">
    <citation type="submission" date="2020-09" db="EMBL/GenBank/DDBJ databases">
        <authorList>
            <person name="Sun Q."/>
            <person name="Kim S."/>
        </authorList>
    </citation>
    <scope>NUCLEOTIDE SEQUENCE</scope>
    <source>
        <strain evidence="3">KCTC 32182</strain>
    </source>
</reference>
<feature type="transmembrane region" description="Helical" evidence="1">
    <location>
        <begin position="74"/>
        <end position="96"/>
    </location>
</feature>
<keyword evidence="2" id="KW-0732">Signal</keyword>
<proteinExistence type="predicted"/>
<accession>A0A918UA04</accession>